<dbReference type="GO" id="GO:0045892">
    <property type="term" value="P:negative regulation of DNA-templated transcription"/>
    <property type="evidence" value="ECO:0007669"/>
    <property type="project" value="InterPro"/>
</dbReference>
<reference evidence="5 6" key="1">
    <citation type="journal article" date="2016" name="Nat. Commun.">
        <title>Thousands of microbial genomes shed light on interconnected biogeochemical processes in an aquifer system.</title>
        <authorList>
            <person name="Anantharaman K."/>
            <person name="Brown C.T."/>
            <person name="Hug L.A."/>
            <person name="Sharon I."/>
            <person name="Castelle C.J."/>
            <person name="Probst A.J."/>
            <person name="Thomas B.C."/>
            <person name="Singh A."/>
            <person name="Wilkins M.J."/>
            <person name="Karaoz U."/>
            <person name="Brodie E.L."/>
            <person name="Williams K.H."/>
            <person name="Hubbard S.S."/>
            <person name="Banfield J.F."/>
        </authorList>
    </citation>
    <scope>NUCLEOTIDE SEQUENCE [LARGE SCALE GENOMIC DNA]</scope>
</reference>
<dbReference type="STRING" id="1798543.A2898_04595"/>
<evidence type="ECO:0000256" key="1">
    <source>
        <dbReference type="ARBA" id="ARBA00011046"/>
    </source>
</evidence>
<gene>
    <name evidence="5" type="ORF">A2898_04595</name>
</gene>
<evidence type="ECO:0000256" key="2">
    <source>
        <dbReference type="ARBA" id="ARBA00023015"/>
    </source>
</evidence>
<keyword evidence="4" id="KW-0804">Transcription</keyword>
<dbReference type="PIRSF" id="PIRSF019455">
    <property type="entry name" value="CopR_AtkY"/>
    <property type="match status" value="1"/>
</dbReference>
<dbReference type="InterPro" id="IPR036388">
    <property type="entry name" value="WH-like_DNA-bd_sf"/>
</dbReference>
<accession>A0A1G2B3Q6</accession>
<evidence type="ECO:0000256" key="3">
    <source>
        <dbReference type="ARBA" id="ARBA00023125"/>
    </source>
</evidence>
<dbReference type="InterPro" id="IPR036390">
    <property type="entry name" value="WH_DNA-bd_sf"/>
</dbReference>
<organism evidence="5 6">
    <name type="scientific">Candidatus Kerfeldbacteria bacterium RIFCSPLOWO2_01_FULL_48_11</name>
    <dbReference type="NCBI Taxonomy" id="1798543"/>
    <lineage>
        <taxon>Bacteria</taxon>
        <taxon>Candidatus Kerfeldiibacteriota</taxon>
    </lineage>
</organism>
<evidence type="ECO:0000256" key="4">
    <source>
        <dbReference type="ARBA" id="ARBA00023163"/>
    </source>
</evidence>
<comment type="caution">
    <text evidence="5">The sequence shown here is derived from an EMBL/GenBank/DDBJ whole genome shotgun (WGS) entry which is preliminary data.</text>
</comment>
<proteinExistence type="inferred from homology"/>
<dbReference type="SUPFAM" id="SSF46785">
    <property type="entry name" value="Winged helix' DNA-binding domain"/>
    <property type="match status" value="1"/>
</dbReference>
<evidence type="ECO:0000313" key="5">
    <source>
        <dbReference type="EMBL" id="OGY82840.1"/>
    </source>
</evidence>
<name>A0A1G2B3Q6_9BACT</name>
<comment type="similarity">
    <text evidence="1">Belongs to the BlaI transcriptional regulatory family.</text>
</comment>
<keyword evidence="2" id="KW-0805">Transcription regulation</keyword>
<dbReference type="Proteomes" id="UP000179164">
    <property type="component" value="Unassembled WGS sequence"/>
</dbReference>
<evidence type="ECO:0000313" key="6">
    <source>
        <dbReference type="Proteomes" id="UP000179164"/>
    </source>
</evidence>
<dbReference type="Gene3D" id="1.10.10.10">
    <property type="entry name" value="Winged helix-like DNA-binding domain superfamily/Winged helix DNA-binding domain"/>
    <property type="match status" value="1"/>
</dbReference>
<dbReference type="EMBL" id="MHKE01000017">
    <property type="protein sequence ID" value="OGY82840.1"/>
    <property type="molecule type" value="Genomic_DNA"/>
</dbReference>
<evidence type="ECO:0008006" key="7">
    <source>
        <dbReference type="Google" id="ProtNLM"/>
    </source>
</evidence>
<protein>
    <recommendedName>
        <fullName evidence="7">CopY family transcriptional regulator</fullName>
    </recommendedName>
</protein>
<sequence length="130" mass="15247">MTKHSFYLLGELEKQIMEIIWERGTVTVRDVVKILRKKRHIAYTTVMTVMYRLAEKRLLNRKDHTGAFEYSAAQKRESFFSRASGDIIKKLISECGDVAIAEFVKTLDKVDPKKLELLEKKIREKSNERI</sequence>
<dbReference type="AlphaFoldDB" id="A0A1G2B3Q6"/>
<dbReference type="InterPro" id="IPR005650">
    <property type="entry name" value="BlaI_family"/>
</dbReference>
<keyword evidence="3" id="KW-0238">DNA-binding</keyword>
<dbReference type="Pfam" id="PF03965">
    <property type="entry name" value="Penicillinase_R"/>
    <property type="match status" value="1"/>
</dbReference>
<dbReference type="GO" id="GO:0003677">
    <property type="term" value="F:DNA binding"/>
    <property type="evidence" value="ECO:0007669"/>
    <property type="project" value="UniProtKB-KW"/>
</dbReference>